<dbReference type="PANTHER" id="PTHR38095">
    <property type="entry name" value="ANAEROBIC DIMETHYL SULFOXIDE REDUCTASE CHAIN YNFH"/>
    <property type="match status" value="1"/>
</dbReference>
<dbReference type="AlphaFoldDB" id="A0A0K2SGE9"/>
<gene>
    <name evidence="2" type="ORF">LIP_0298</name>
</gene>
<dbReference type="STRING" id="1555112.LIP_0298"/>
<feature type="transmembrane region" description="Helical" evidence="1">
    <location>
        <begin position="233"/>
        <end position="256"/>
    </location>
</feature>
<protein>
    <recommendedName>
        <fullName evidence="4">DMSO reductase</fullName>
    </recommendedName>
</protein>
<keyword evidence="1" id="KW-0472">Membrane</keyword>
<dbReference type="PANTHER" id="PTHR38095:SF1">
    <property type="entry name" value="ANAEROBIC DIMETHYL SULFOXIDE REDUCTASE CHAIN YNFH"/>
    <property type="match status" value="1"/>
</dbReference>
<dbReference type="InterPro" id="IPR007059">
    <property type="entry name" value="DmsC"/>
</dbReference>
<feature type="transmembrane region" description="Helical" evidence="1">
    <location>
        <begin position="6"/>
        <end position="26"/>
    </location>
</feature>
<feature type="transmembrane region" description="Helical" evidence="1">
    <location>
        <begin position="151"/>
        <end position="169"/>
    </location>
</feature>
<proteinExistence type="predicted"/>
<sequence>MVKTWALVAYTLLTQMSVGTFLVYWFSCLAARRESNPEVERLIHRPLPIIAALLVLGMVTSLFHLGRPIMAYRAVTNLGTSWLSREILFTVAYGLLGLLYVGVVSGRVKLSSWTKALGCLVSLTGIGLVYSMSSIYMIGAVPSWNTMATPVGFFAATLLLGGLITGVAFQTGGVAGQPRQPATLIRERVFQWIGLGSILLLGMQVGALVLATGQLSAQGAAVVGGVASVSESFTALTALYLILAFLGAGFCGALVYGETLKSGERKSLRQLTYVAFALVLASQVIHRFLFYVNEVRIGLY</sequence>
<dbReference type="PATRIC" id="fig|1555112.3.peg.312"/>
<dbReference type="GO" id="GO:0019645">
    <property type="term" value="P:anaerobic electron transport chain"/>
    <property type="evidence" value="ECO:0007669"/>
    <property type="project" value="InterPro"/>
</dbReference>
<evidence type="ECO:0000313" key="2">
    <source>
        <dbReference type="EMBL" id="BAS26155.1"/>
    </source>
</evidence>
<dbReference type="EMBL" id="AP014924">
    <property type="protein sequence ID" value="BAS26155.1"/>
    <property type="molecule type" value="Genomic_DNA"/>
</dbReference>
<reference evidence="3" key="2">
    <citation type="journal article" date="2016" name="Int. J. Syst. Evol. Microbiol.">
        <title>Complete genome sequence and cell structure of Limnochorda pilosa, a Gram-negative spore-former within the phylum Firmicutes.</title>
        <authorList>
            <person name="Watanabe M."/>
            <person name="Kojima H."/>
            <person name="Fukui M."/>
        </authorList>
    </citation>
    <scope>NUCLEOTIDE SEQUENCE [LARGE SCALE GENOMIC DNA]</scope>
    <source>
        <strain evidence="3">HC45</strain>
    </source>
</reference>
<evidence type="ECO:0000313" key="3">
    <source>
        <dbReference type="Proteomes" id="UP000065807"/>
    </source>
</evidence>
<dbReference type="RefSeq" id="WP_068133359.1">
    <property type="nucleotide sequence ID" value="NZ_AP014924.1"/>
</dbReference>
<organism evidence="2 3">
    <name type="scientific">Limnochorda pilosa</name>
    <dbReference type="NCBI Taxonomy" id="1555112"/>
    <lineage>
        <taxon>Bacteria</taxon>
        <taxon>Bacillati</taxon>
        <taxon>Bacillota</taxon>
        <taxon>Limnochordia</taxon>
        <taxon>Limnochordales</taxon>
        <taxon>Limnochordaceae</taxon>
        <taxon>Limnochorda</taxon>
    </lineage>
</organism>
<reference evidence="3" key="1">
    <citation type="submission" date="2015-07" db="EMBL/GenBank/DDBJ databases">
        <title>Complete genome sequence and phylogenetic analysis of Limnochorda pilosa.</title>
        <authorList>
            <person name="Watanabe M."/>
            <person name="Kojima H."/>
            <person name="Fukui M."/>
        </authorList>
    </citation>
    <scope>NUCLEOTIDE SEQUENCE [LARGE SCALE GENOMIC DNA]</scope>
    <source>
        <strain evidence="3">HC45</strain>
    </source>
</reference>
<feature type="transmembrane region" description="Helical" evidence="1">
    <location>
        <begin position="189"/>
        <end position="213"/>
    </location>
</feature>
<feature type="transmembrane region" description="Helical" evidence="1">
    <location>
        <begin position="87"/>
        <end position="104"/>
    </location>
</feature>
<keyword evidence="1" id="KW-1133">Transmembrane helix</keyword>
<keyword evidence="1" id="KW-0812">Transmembrane</keyword>
<feature type="transmembrane region" description="Helical" evidence="1">
    <location>
        <begin position="47"/>
        <end position="67"/>
    </location>
</feature>
<evidence type="ECO:0008006" key="4">
    <source>
        <dbReference type="Google" id="ProtNLM"/>
    </source>
</evidence>
<dbReference type="GO" id="GO:0009389">
    <property type="term" value="F:dimethyl sulfoxide reductase activity"/>
    <property type="evidence" value="ECO:0007669"/>
    <property type="project" value="TreeGrafter"/>
</dbReference>
<dbReference type="GO" id="GO:0009390">
    <property type="term" value="C:dimethyl sulfoxide reductase complex"/>
    <property type="evidence" value="ECO:0007669"/>
    <property type="project" value="TreeGrafter"/>
</dbReference>
<feature type="transmembrane region" description="Helical" evidence="1">
    <location>
        <begin position="116"/>
        <end position="139"/>
    </location>
</feature>
<accession>A0A0K2SGE9</accession>
<evidence type="ECO:0000256" key="1">
    <source>
        <dbReference type="SAM" id="Phobius"/>
    </source>
</evidence>
<dbReference type="OrthoDB" id="2083322at2"/>
<dbReference type="Proteomes" id="UP000065807">
    <property type="component" value="Chromosome"/>
</dbReference>
<name>A0A0K2SGE9_LIMPI</name>
<keyword evidence="3" id="KW-1185">Reference proteome</keyword>
<dbReference type="GO" id="GO:0005886">
    <property type="term" value="C:plasma membrane"/>
    <property type="evidence" value="ECO:0007669"/>
    <property type="project" value="TreeGrafter"/>
</dbReference>
<dbReference type="KEGG" id="lpil:LIP_0298"/>
<feature type="transmembrane region" description="Helical" evidence="1">
    <location>
        <begin position="268"/>
        <end position="290"/>
    </location>
</feature>
<dbReference type="Pfam" id="PF04976">
    <property type="entry name" value="DmsC"/>
    <property type="match status" value="1"/>
</dbReference>